<dbReference type="KEGG" id="rama:IDM48_01225"/>
<dbReference type="Proteomes" id="UP000516421">
    <property type="component" value="Chromosome"/>
</dbReference>
<organism evidence="4 5">
    <name type="scientific">Rothia amarae</name>
    <dbReference type="NCBI Taxonomy" id="169480"/>
    <lineage>
        <taxon>Bacteria</taxon>
        <taxon>Bacillati</taxon>
        <taxon>Actinomycetota</taxon>
        <taxon>Actinomycetes</taxon>
        <taxon>Micrococcales</taxon>
        <taxon>Micrococcaceae</taxon>
        <taxon>Rothia</taxon>
    </lineage>
</organism>
<reference evidence="4 5" key="1">
    <citation type="submission" date="2020-09" db="EMBL/GenBank/DDBJ databases">
        <title>Investigation of environmental microbe.</title>
        <authorList>
            <person name="Ou Y."/>
            <person name="Kang Q."/>
        </authorList>
    </citation>
    <scope>NUCLEOTIDE SEQUENCE [LARGE SCALE GENOMIC DNA]</scope>
    <source>
        <strain evidence="4 5">KJZ-9</strain>
    </source>
</reference>
<proteinExistence type="inferred from homology"/>
<protein>
    <submittedName>
        <fullName evidence="4">Monovalent cation/H(+) antiporter subunit G</fullName>
    </submittedName>
</protein>
<keyword evidence="3" id="KW-1133">Transmembrane helix</keyword>
<dbReference type="NCBIfam" id="TIGR01300">
    <property type="entry name" value="CPA3_mnhG_phaG"/>
    <property type="match status" value="1"/>
</dbReference>
<gene>
    <name evidence="4" type="ORF">IDM48_01225</name>
</gene>
<accession>A0A7H2BKB1</accession>
<dbReference type="Pfam" id="PF03334">
    <property type="entry name" value="PhaG_MnhG_YufB"/>
    <property type="match status" value="1"/>
</dbReference>
<feature type="region of interest" description="Disordered" evidence="2">
    <location>
        <begin position="111"/>
        <end position="140"/>
    </location>
</feature>
<dbReference type="PANTHER" id="PTHR34703">
    <property type="entry name" value="ANTIPORTER SUBUNIT MNHG2-RELATED"/>
    <property type="match status" value="1"/>
</dbReference>
<name>A0A7H2BKB1_9MICC</name>
<sequence>MMDAFLNVLEAVCLVLGCLMSLGAAIGLIRFPDILSRLHAGTKPQVFGLMLLLLAVLIDTRSWAYLPVLVVSLLLQLLTIPISAHMVGRSGYRNKHFPAGDLKQDDLRTVIEEAEAEENATDPQGEDSQPESDVDSMRTS</sequence>
<feature type="transmembrane region" description="Helical" evidence="3">
    <location>
        <begin position="64"/>
        <end position="87"/>
    </location>
</feature>
<dbReference type="PANTHER" id="PTHR34703:SF1">
    <property type="entry name" value="ANTIPORTER SUBUNIT MNHG2-RELATED"/>
    <property type="match status" value="1"/>
</dbReference>
<dbReference type="EMBL" id="CP061538">
    <property type="protein sequence ID" value="QNV40107.1"/>
    <property type="molecule type" value="Genomic_DNA"/>
</dbReference>
<evidence type="ECO:0000256" key="3">
    <source>
        <dbReference type="SAM" id="Phobius"/>
    </source>
</evidence>
<dbReference type="AlphaFoldDB" id="A0A7H2BKB1"/>
<dbReference type="RefSeq" id="WP_068172404.1">
    <property type="nucleotide sequence ID" value="NZ_CP061538.1"/>
</dbReference>
<keyword evidence="3" id="KW-0472">Membrane</keyword>
<evidence type="ECO:0000313" key="4">
    <source>
        <dbReference type="EMBL" id="QNV40107.1"/>
    </source>
</evidence>
<keyword evidence="5" id="KW-1185">Reference proteome</keyword>
<dbReference type="GO" id="GO:0015385">
    <property type="term" value="F:sodium:proton antiporter activity"/>
    <property type="evidence" value="ECO:0007669"/>
    <property type="project" value="TreeGrafter"/>
</dbReference>
<feature type="compositionally biased region" description="Acidic residues" evidence="2">
    <location>
        <begin position="112"/>
        <end position="134"/>
    </location>
</feature>
<feature type="transmembrane region" description="Helical" evidence="3">
    <location>
        <begin position="41"/>
        <end position="58"/>
    </location>
</feature>
<comment type="similarity">
    <text evidence="1">Belongs to the CPA3 antiporters (TC 2.A.63) subunit G family.</text>
</comment>
<evidence type="ECO:0000256" key="1">
    <source>
        <dbReference type="ARBA" id="ARBA00008404"/>
    </source>
</evidence>
<evidence type="ECO:0000313" key="5">
    <source>
        <dbReference type="Proteomes" id="UP000516421"/>
    </source>
</evidence>
<feature type="transmembrane region" description="Helical" evidence="3">
    <location>
        <begin position="6"/>
        <end position="29"/>
    </location>
</feature>
<keyword evidence="3" id="KW-0812">Transmembrane</keyword>
<dbReference type="NCBIfam" id="NF009314">
    <property type="entry name" value="PRK12674.1-2"/>
    <property type="match status" value="1"/>
</dbReference>
<dbReference type="InterPro" id="IPR005133">
    <property type="entry name" value="PhaG_MnhG_YufB"/>
</dbReference>
<evidence type="ECO:0000256" key="2">
    <source>
        <dbReference type="SAM" id="MobiDB-lite"/>
    </source>
</evidence>